<dbReference type="PROSITE" id="PS51140">
    <property type="entry name" value="CUE"/>
    <property type="match status" value="1"/>
</dbReference>
<dbReference type="AlphaFoldDB" id="A0A7I8LCN1"/>
<organism evidence="4 5">
    <name type="scientific">Spirodela intermedia</name>
    <name type="common">Intermediate duckweed</name>
    <dbReference type="NCBI Taxonomy" id="51605"/>
    <lineage>
        <taxon>Eukaryota</taxon>
        <taxon>Viridiplantae</taxon>
        <taxon>Streptophyta</taxon>
        <taxon>Embryophyta</taxon>
        <taxon>Tracheophyta</taxon>
        <taxon>Spermatophyta</taxon>
        <taxon>Magnoliopsida</taxon>
        <taxon>Liliopsida</taxon>
        <taxon>Araceae</taxon>
        <taxon>Lemnoideae</taxon>
        <taxon>Spirodela</taxon>
    </lineage>
</organism>
<proteinExistence type="predicted"/>
<dbReference type="SUPFAM" id="SSF46934">
    <property type="entry name" value="UBA-like"/>
    <property type="match status" value="1"/>
</dbReference>
<gene>
    <name evidence="4" type="ORF">SI8410_14018240</name>
</gene>
<feature type="coiled-coil region" evidence="1">
    <location>
        <begin position="212"/>
        <end position="270"/>
    </location>
</feature>
<name>A0A7I8LCN1_SPIIN</name>
<dbReference type="InterPro" id="IPR003892">
    <property type="entry name" value="CUE"/>
</dbReference>
<evidence type="ECO:0000256" key="1">
    <source>
        <dbReference type="SAM" id="Coils"/>
    </source>
</evidence>
<feature type="region of interest" description="Disordered" evidence="2">
    <location>
        <begin position="115"/>
        <end position="158"/>
    </location>
</feature>
<dbReference type="EMBL" id="LR746277">
    <property type="protein sequence ID" value="CAA7407562.1"/>
    <property type="molecule type" value="Genomic_DNA"/>
</dbReference>
<dbReference type="Pfam" id="PF02845">
    <property type="entry name" value="CUE"/>
    <property type="match status" value="1"/>
</dbReference>
<keyword evidence="1" id="KW-0175">Coiled coil</keyword>
<dbReference type="CDD" id="cd14279">
    <property type="entry name" value="CUE"/>
    <property type="match status" value="1"/>
</dbReference>
<evidence type="ECO:0000259" key="3">
    <source>
        <dbReference type="PROSITE" id="PS51140"/>
    </source>
</evidence>
<accession>A0A7I8LCN1</accession>
<evidence type="ECO:0000256" key="2">
    <source>
        <dbReference type="SAM" id="MobiDB-lite"/>
    </source>
</evidence>
<dbReference type="Gene3D" id="1.10.8.10">
    <property type="entry name" value="DNA helicase RuvA subunit, C-terminal domain"/>
    <property type="match status" value="1"/>
</dbReference>
<feature type="domain" description="CUE" evidence="3">
    <location>
        <begin position="68"/>
        <end position="111"/>
    </location>
</feature>
<reference evidence="4" key="1">
    <citation type="submission" date="2020-02" db="EMBL/GenBank/DDBJ databases">
        <authorList>
            <person name="Scholz U."/>
            <person name="Mascher M."/>
            <person name="Fiebig A."/>
        </authorList>
    </citation>
    <scope>NUCLEOTIDE SEQUENCE</scope>
</reference>
<evidence type="ECO:0000313" key="5">
    <source>
        <dbReference type="Proteomes" id="UP000663760"/>
    </source>
</evidence>
<feature type="compositionally biased region" description="Gly residues" evidence="2">
    <location>
        <begin position="141"/>
        <end position="153"/>
    </location>
</feature>
<dbReference type="OrthoDB" id="440455at2759"/>
<dbReference type="InterPro" id="IPR009060">
    <property type="entry name" value="UBA-like_sf"/>
</dbReference>
<feature type="region of interest" description="Disordered" evidence="2">
    <location>
        <begin position="28"/>
        <end position="67"/>
    </location>
</feature>
<protein>
    <recommendedName>
        <fullName evidence="3">CUE domain-containing protein</fullName>
    </recommendedName>
</protein>
<keyword evidence="5" id="KW-1185">Reference proteome</keyword>
<dbReference type="GO" id="GO:0043130">
    <property type="term" value="F:ubiquitin binding"/>
    <property type="evidence" value="ECO:0007669"/>
    <property type="project" value="InterPro"/>
</dbReference>
<dbReference type="PANTHER" id="PTHR31245:SF20">
    <property type="entry name" value="F18B13.13 PROTEIN"/>
    <property type="match status" value="1"/>
</dbReference>
<dbReference type="Proteomes" id="UP000663760">
    <property type="component" value="Chromosome 14"/>
</dbReference>
<dbReference type="PANTHER" id="PTHR31245">
    <property type="entry name" value="UBIQUITIN SYSTEM COMPONENT CUE PROTEIN"/>
    <property type="match status" value="1"/>
</dbReference>
<evidence type="ECO:0000313" key="4">
    <source>
        <dbReference type="EMBL" id="CAA7407562.1"/>
    </source>
</evidence>
<feature type="compositionally biased region" description="Low complexity" evidence="2">
    <location>
        <begin position="28"/>
        <end position="58"/>
    </location>
</feature>
<sequence length="296" mass="31677">MSALVLGKRSSCFFEDLHHHAAATAAASTPPSASKKARFGSSSFRFSPTSSAASPSTRDVVSSSFTGGNPTVLGHLRSLFPDMDEQLLERVLEASGNDLDSAIKSLTELRLGPAKEHPHSVMSNPNEYNGAAVQPSAEEVQGGGGGTGGGTAAGGSPPADGAEWVEVLVREMMNAANVDDARARASAVLEVFEKSVAGRVAVTATGTLQKENAVLKEQLEGLLRDNEILKRAVAIQHERQKEFDEKTQELHHLKQLLAQYQEQLRTLEVNNYALSLHLKQAQQSSSIPGRFHPDVF</sequence>
<dbReference type="SMART" id="SM00546">
    <property type="entry name" value="CUE"/>
    <property type="match status" value="1"/>
</dbReference>